<feature type="domain" description="F-box" evidence="2">
    <location>
        <begin position="71"/>
        <end position="125"/>
    </location>
</feature>
<protein>
    <recommendedName>
        <fullName evidence="2">F-box domain-containing protein</fullName>
    </recommendedName>
</protein>
<dbReference type="AlphaFoldDB" id="A0A4Y7T5F7"/>
<gene>
    <name evidence="3" type="ORF">FA13DRAFT_1793286</name>
</gene>
<feature type="region of interest" description="Disordered" evidence="1">
    <location>
        <begin position="597"/>
        <end position="618"/>
    </location>
</feature>
<dbReference type="EMBL" id="QPFP01000028">
    <property type="protein sequence ID" value="TEB29184.1"/>
    <property type="molecule type" value="Genomic_DNA"/>
</dbReference>
<keyword evidence="4" id="KW-1185">Reference proteome</keyword>
<evidence type="ECO:0000313" key="3">
    <source>
        <dbReference type="EMBL" id="TEB29184.1"/>
    </source>
</evidence>
<dbReference type="Gene3D" id="3.80.10.10">
    <property type="entry name" value="Ribonuclease Inhibitor"/>
    <property type="match status" value="1"/>
</dbReference>
<organism evidence="3 4">
    <name type="scientific">Coprinellus micaceus</name>
    <name type="common">Glistening ink-cap mushroom</name>
    <name type="synonym">Coprinus micaceus</name>
    <dbReference type="NCBI Taxonomy" id="71717"/>
    <lineage>
        <taxon>Eukaryota</taxon>
        <taxon>Fungi</taxon>
        <taxon>Dikarya</taxon>
        <taxon>Basidiomycota</taxon>
        <taxon>Agaricomycotina</taxon>
        <taxon>Agaricomycetes</taxon>
        <taxon>Agaricomycetidae</taxon>
        <taxon>Agaricales</taxon>
        <taxon>Agaricineae</taxon>
        <taxon>Psathyrellaceae</taxon>
        <taxon>Coprinellus</taxon>
    </lineage>
</organism>
<dbReference type="InterPro" id="IPR032675">
    <property type="entry name" value="LRR_dom_sf"/>
</dbReference>
<evidence type="ECO:0000313" key="4">
    <source>
        <dbReference type="Proteomes" id="UP000298030"/>
    </source>
</evidence>
<dbReference type="InterPro" id="IPR001810">
    <property type="entry name" value="F-box_dom"/>
</dbReference>
<proteinExistence type="predicted"/>
<accession>A0A4Y7T5F7</accession>
<dbReference type="Proteomes" id="UP000298030">
    <property type="component" value="Unassembled WGS sequence"/>
</dbReference>
<dbReference type="Pfam" id="PF12937">
    <property type="entry name" value="F-box-like"/>
    <property type="match status" value="1"/>
</dbReference>
<reference evidence="3 4" key="1">
    <citation type="journal article" date="2019" name="Nat. Ecol. Evol.">
        <title>Megaphylogeny resolves global patterns of mushroom evolution.</title>
        <authorList>
            <person name="Varga T."/>
            <person name="Krizsan K."/>
            <person name="Foldi C."/>
            <person name="Dima B."/>
            <person name="Sanchez-Garcia M."/>
            <person name="Sanchez-Ramirez S."/>
            <person name="Szollosi G.J."/>
            <person name="Szarkandi J.G."/>
            <person name="Papp V."/>
            <person name="Albert L."/>
            <person name="Andreopoulos W."/>
            <person name="Angelini C."/>
            <person name="Antonin V."/>
            <person name="Barry K.W."/>
            <person name="Bougher N.L."/>
            <person name="Buchanan P."/>
            <person name="Buyck B."/>
            <person name="Bense V."/>
            <person name="Catcheside P."/>
            <person name="Chovatia M."/>
            <person name="Cooper J."/>
            <person name="Damon W."/>
            <person name="Desjardin D."/>
            <person name="Finy P."/>
            <person name="Geml J."/>
            <person name="Haridas S."/>
            <person name="Hughes K."/>
            <person name="Justo A."/>
            <person name="Karasinski D."/>
            <person name="Kautmanova I."/>
            <person name="Kiss B."/>
            <person name="Kocsube S."/>
            <person name="Kotiranta H."/>
            <person name="LaButti K.M."/>
            <person name="Lechner B.E."/>
            <person name="Liimatainen K."/>
            <person name="Lipzen A."/>
            <person name="Lukacs Z."/>
            <person name="Mihaltcheva S."/>
            <person name="Morgado L.N."/>
            <person name="Niskanen T."/>
            <person name="Noordeloos M.E."/>
            <person name="Ohm R.A."/>
            <person name="Ortiz-Santana B."/>
            <person name="Ovrebo C."/>
            <person name="Racz N."/>
            <person name="Riley R."/>
            <person name="Savchenko A."/>
            <person name="Shiryaev A."/>
            <person name="Soop K."/>
            <person name="Spirin V."/>
            <person name="Szebenyi C."/>
            <person name="Tomsovsky M."/>
            <person name="Tulloss R.E."/>
            <person name="Uehling J."/>
            <person name="Grigoriev I.V."/>
            <person name="Vagvolgyi C."/>
            <person name="Papp T."/>
            <person name="Martin F.M."/>
            <person name="Miettinen O."/>
            <person name="Hibbett D.S."/>
            <person name="Nagy L.G."/>
        </authorList>
    </citation>
    <scope>NUCLEOTIDE SEQUENCE [LARGE SCALE GENOMIC DNA]</scope>
    <source>
        <strain evidence="3 4">FP101781</strain>
    </source>
</reference>
<sequence>MNTPFADLLDTNYTPSDDDIPRIRAIVDANTRAASSIDKEITRLLSSLVQRRDAHLESANRHASLLSPVRRIPDDILSAIFHAYLDTKAPAPMSRSHPAVVVSHVSQRWRQLAISTPYLWNGIHLHLPQYPSWQPSGFSSPRISVERAEEAADRWGATVQHMLAIAEVWVARSGQYPVDVTLGALLETQPQDDIAFPPKIKMCLTSLCDFAHRWKRARIDLSFGRQQSNIADILEPLTSLQPHHVPQLESLHLNVFHIGDDTTLRPTVITTPILQGAAIRTLHLYRVWQDWRILPVIWSALTELRFATIDTLSAFASLGFGGLGSPLAQFTPLQAFTLLKQCPNLVTCDLTISPDNWRPLDRLASMTGVAFLPKLQSLTIRGRIPNTEFVQALSLPSLHSLQLTRPISGILSEPGPAAFTFGAPAPPSNNTGEALAWVRQFGHQLHTVKLNVTRISCDVLQSLLEHLSSASDLSLKFLGHRQPQSGRGSFENNGLTRLLAVPSRSNDLRTGANHEPAPICPRLCRLRLDMNGQPGSITEEGVIDMIASRRGPKETRAIGDSARLEDVTIHFGTLQTMDVRQELERRGVDMAKLDFEASYPSPEPLKPHRPYTPTNDLL</sequence>
<dbReference type="Gene3D" id="1.20.1280.50">
    <property type="match status" value="1"/>
</dbReference>
<comment type="caution">
    <text evidence="3">The sequence shown here is derived from an EMBL/GenBank/DDBJ whole genome shotgun (WGS) entry which is preliminary data.</text>
</comment>
<dbReference type="SUPFAM" id="SSF52047">
    <property type="entry name" value="RNI-like"/>
    <property type="match status" value="1"/>
</dbReference>
<evidence type="ECO:0000259" key="2">
    <source>
        <dbReference type="Pfam" id="PF12937"/>
    </source>
</evidence>
<dbReference type="OrthoDB" id="3043464at2759"/>
<evidence type="ECO:0000256" key="1">
    <source>
        <dbReference type="SAM" id="MobiDB-lite"/>
    </source>
</evidence>
<name>A0A4Y7T5F7_COPMI</name>